<dbReference type="AlphaFoldDB" id="A0A6A4BW67"/>
<evidence type="ECO:0000313" key="3">
    <source>
        <dbReference type="EMBL" id="KAE8972137.1"/>
    </source>
</evidence>
<evidence type="ECO:0000313" key="5">
    <source>
        <dbReference type="Proteomes" id="UP000429607"/>
    </source>
</evidence>
<dbReference type="EMBL" id="QXFV01004035">
    <property type="protein sequence ID" value="KAE8972137.1"/>
    <property type="molecule type" value="Genomic_DNA"/>
</dbReference>
<keyword evidence="6" id="KW-1185">Reference proteome</keyword>
<feature type="compositionally biased region" description="Low complexity" evidence="1">
    <location>
        <begin position="26"/>
        <end position="35"/>
    </location>
</feature>
<dbReference type="Proteomes" id="UP000429607">
    <property type="component" value="Unassembled WGS sequence"/>
</dbReference>
<sequence length="56" mass="6181">MCVVLCSNLRLLILLLVCCCRSGWGSRAPRSAPRPRCTPEQGVSPPMHALQQTFLN</sequence>
<feature type="region of interest" description="Disordered" evidence="1">
    <location>
        <begin position="25"/>
        <end position="46"/>
    </location>
</feature>
<keyword evidence="2" id="KW-0732">Signal</keyword>
<protein>
    <recommendedName>
        <fullName evidence="7">RxLR effector protein</fullName>
    </recommendedName>
</protein>
<dbReference type="EMBL" id="QXFT01003952">
    <property type="protein sequence ID" value="KAE9281348.1"/>
    <property type="molecule type" value="Genomic_DNA"/>
</dbReference>
<gene>
    <name evidence="3" type="ORF">PR001_g26695</name>
    <name evidence="4" type="ORF">PR003_g27697</name>
</gene>
<comment type="caution">
    <text evidence="4">The sequence shown here is derived from an EMBL/GenBank/DDBJ whole genome shotgun (WGS) entry which is preliminary data.</text>
</comment>
<reference evidence="4 6" key="1">
    <citation type="submission" date="2018-08" db="EMBL/GenBank/DDBJ databases">
        <title>Genomic investigation of the strawberry pathogen Phytophthora fragariae indicates pathogenicity is determined by transcriptional variation in three key races.</title>
        <authorList>
            <person name="Adams T.M."/>
            <person name="Armitage A.D."/>
            <person name="Sobczyk M.K."/>
            <person name="Bates H.J."/>
            <person name="Dunwell J.M."/>
            <person name="Nellist C.F."/>
            <person name="Harrison R.J."/>
        </authorList>
    </citation>
    <scope>NUCLEOTIDE SEQUENCE [LARGE SCALE GENOMIC DNA]</scope>
    <source>
        <strain evidence="3 5">SCRP249</strain>
        <strain evidence="4 6">SCRP333</strain>
    </source>
</reference>
<dbReference type="Proteomes" id="UP000434957">
    <property type="component" value="Unassembled WGS sequence"/>
</dbReference>
<proteinExistence type="predicted"/>
<evidence type="ECO:0000313" key="6">
    <source>
        <dbReference type="Proteomes" id="UP000434957"/>
    </source>
</evidence>
<evidence type="ECO:0000256" key="2">
    <source>
        <dbReference type="SAM" id="SignalP"/>
    </source>
</evidence>
<evidence type="ECO:0000313" key="4">
    <source>
        <dbReference type="EMBL" id="KAE9281348.1"/>
    </source>
</evidence>
<feature type="chain" id="PRO_5036167119" description="RxLR effector protein" evidence="2">
    <location>
        <begin position="26"/>
        <end position="56"/>
    </location>
</feature>
<evidence type="ECO:0008006" key="7">
    <source>
        <dbReference type="Google" id="ProtNLM"/>
    </source>
</evidence>
<accession>A0A6A4BW67</accession>
<organism evidence="4 6">
    <name type="scientific">Phytophthora rubi</name>
    <dbReference type="NCBI Taxonomy" id="129364"/>
    <lineage>
        <taxon>Eukaryota</taxon>
        <taxon>Sar</taxon>
        <taxon>Stramenopiles</taxon>
        <taxon>Oomycota</taxon>
        <taxon>Peronosporomycetes</taxon>
        <taxon>Peronosporales</taxon>
        <taxon>Peronosporaceae</taxon>
        <taxon>Phytophthora</taxon>
    </lineage>
</organism>
<feature type="signal peptide" evidence="2">
    <location>
        <begin position="1"/>
        <end position="25"/>
    </location>
</feature>
<evidence type="ECO:0000256" key="1">
    <source>
        <dbReference type="SAM" id="MobiDB-lite"/>
    </source>
</evidence>
<name>A0A6A4BW67_9STRA</name>